<dbReference type="InterPro" id="IPR039426">
    <property type="entry name" value="TonB-dep_rcpt-like"/>
</dbReference>
<comment type="subcellular location">
    <subcellularLocation>
        <location evidence="1 10">Cell outer membrane</location>
        <topology evidence="1 10">Multi-pass membrane protein</topology>
    </subcellularLocation>
</comment>
<dbReference type="InterPro" id="IPR012910">
    <property type="entry name" value="Plug_dom"/>
</dbReference>
<evidence type="ECO:0000259" key="13">
    <source>
        <dbReference type="Pfam" id="PF07715"/>
    </source>
</evidence>
<dbReference type="Gene3D" id="2.60.40.1120">
    <property type="entry name" value="Carboxypeptidase-like, regulatory domain"/>
    <property type="match status" value="1"/>
</dbReference>
<evidence type="ECO:0000256" key="11">
    <source>
        <dbReference type="RuleBase" id="RU003357"/>
    </source>
</evidence>
<comment type="caution">
    <text evidence="14">The sequence shown here is derived from an EMBL/GenBank/DDBJ whole genome shotgun (WGS) entry which is preliminary data.</text>
</comment>
<gene>
    <name evidence="14" type="ORF">ACFFI0_25470</name>
</gene>
<dbReference type="InterPro" id="IPR000531">
    <property type="entry name" value="Beta-barrel_TonB"/>
</dbReference>
<evidence type="ECO:0000259" key="12">
    <source>
        <dbReference type="Pfam" id="PF00593"/>
    </source>
</evidence>
<sequence length="777" mass="87143">MTIVMHSIFMYKFITMLFACLMLSSYKSYSTETIAVGGKVIDATSKQPLSGATITIPDLRISVLTDQSGMFSLRNVPARGSFLIELRFIGYETLTRVIDLSKENDWQFELKPTLIETQEVVVTGTLSSGSNKRNSTTVNILNKDKLLLPSSNIIDAIAKSPGVSQVSTGPSISKPVIRGLSYNRVVTIDNGIKQEGQQWGDEHGIEIDQFKANRVEVLKGAASLIYGSDALGGVINLLEPIPVPEGEISGEFLTNYSTNNGLVGSSVMLTGNQNGFVWRGRGTYKNAYSFKTPVGYFPNSGFNETDFSGMLGLNKSWGYTHLNFSSFRNNIGFYEPAFDSEGNYVDEEGNRFFHDDFKSRTLQYPKQDIRHYKISLNNNLLIGTGNLKLNLGFQRNQRRELEDGPDPSLYFNLDTYTGDARYYIGQKNGWEPVFGFSTEIGHSENRGEEFLIPAYDTYGVGTFAYIKKNWENSTFNVGVRYDFRKNIGKPLEQNGESLFQRFSNQFSNVSGAIGFTHQFTERLNFKANAGSAFRAPNPAELGSNGEHEGTFRYEIGNPDLQPERSYQVDAELSYDGDFVNASATLYNNYIHDFIYAAHHGEFIDNLPVYQYGQVNANLYGAEASLILHPVHFIHFENTFGYTHAQNTSMNRPLPFIPAGVLRNELRYEPEIKHLQEPFLSVGMANYFAQNRVDEEFETPTAGYTLVNASVGATFFAGKQPIKFYVSANNLLNKKYYDALSRYKPGRLDQSDLNLGVYNPGRNITFGVYLPFVLKHSN</sequence>
<evidence type="ECO:0000256" key="2">
    <source>
        <dbReference type="ARBA" id="ARBA00022448"/>
    </source>
</evidence>
<feature type="domain" description="TonB-dependent receptor plug" evidence="13">
    <location>
        <begin position="136"/>
        <end position="234"/>
    </location>
</feature>
<evidence type="ECO:0000256" key="7">
    <source>
        <dbReference type="ARBA" id="ARBA00023136"/>
    </source>
</evidence>
<evidence type="ECO:0000256" key="5">
    <source>
        <dbReference type="ARBA" id="ARBA00022729"/>
    </source>
</evidence>
<comment type="similarity">
    <text evidence="10 11">Belongs to the TonB-dependent receptor family.</text>
</comment>
<evidence type="ECO:0000256" key="10">
    <source>
        <dbReference type="PROSITE-ProRule" id="PRU01360"/>
    </source>
</evidence>
<evidence type="ECO:0000256" key="4">
    <source>
        <dbReference type="ARBA" id="ARBA00022692"/>
    </source>
</evidence>
<protein>
    <submittedName>
        <fullName evidence="14">TonB-dependent receptor</fullName>
    </submittedName>
</protein>
<evidence type="ECO:0000313" key="14">
    <source>
        <dbReference type="EMBL" id="MFC0321688.1"/>
    </source>
</evidence>
<keyword evidence="2 10" id="KW-0813">Transport</keyword>
<keyword evidence="7 10" id="KW-0472">Membrane</keyword>
<dbReference type="PANTHER" id="PTHR30069">
    <property type="entry name" value="TONB-DEPENDENT OUTER MEMBRANE RECEPTOR"/>
    <property type="match status" value="1"/>
</dbReference>
<dbReference type="EMBL" id="JBHLWO010000007">
    <property type="protein sequence ID" value="MFC0321688.1"/>
    <property type="molecule type" value="Genomic_DNA"/>
</dbReference>
<dbReference type="InterPro" id="IPR037066">
    <property type="entry name" value="Plug_dom_sf"/>
</dbReference>
<keyword evidence="6 11" id="KW-0798">TonB box</keyword>
<dbReference type="Gene3D" id="2.40.170.20">
    <property type="entry name" value="TonB-dependent receptor, beta-barrel domain"/>
    <property type="match status" value="1"/>
</dbReference>
<feature type="domain" description="TonB-dependent receptor-like beta-barrel" evidence="12">
    <location>
        <begin position="253"/>
        <end position="730"/>
    </location>
</feature>
<evidence type="ECO:0000256" key="9">
    <source>
        <dbReference type="ARBA" id="ARBA00023237"/>
    </source>
</evidence>
<dbReference type="Pfam" id="PF13715">
    <property type="entry name" value="CarbopepD_reg_2"/>
    <property type="match status" value="1"/>
</dbReference>
<evidence type="ECO:0000256" key="8">
    <source>
        <dbReference type="ARBA" id="ARBA00023170"/>
    </source>
</evidence>
<dbReference type="Gene3D" id="2.170.130.10">
    <property type="entry name" value="TonB-dependent receptor, plug domain"/>
    <property type="match status" value="1"/>
</dbReference>
<keyword evidence="4 10" id="KW-0812">Transmembrane</keyword>
<dbReference type="PROSITE" id="PS52016">
    <property type="entry name" value="TONB_DEPENDENT_REC_3"/>
    <property type="match status" value="1"/>
</dbReference>
<keyword evidence="15" id="KW-1185">Reference proteome</keyword>
<organism evidence="14 15">
    <name type="scientific">Olivibacter oleidegradans</name>
    <dbReference type="NCBI Taxonomy" id="760123"/>
    <lineage>
        <taxon>Bacteria</taxon>
        <taxon>Pseudomonadati</taxon>
        <taxon>Bacteroidota</taxon>
        <taxon>Sphingobacteriia</taxon>
        <taxon>Sphingobacteriales</taxon>
        <taxon>Sphingobacteriaceae</taxon>
        <taxon>Olivibacter</taxon>
    </lineage>
</organism>
<keyword evidence="8 14" id="KW-0675">Receptor</keyword>
<dbReference type="Pfam" id="PF07715">
    <property type="entry name" value="Plug"/>
    <property type="match status" value="1"/>
</dbReference>
<dbReference type="PANTHER" id="PTHR30069:SF29">
    <property type="entry name" value="HEMOGLOBIN AND HEMOGLOBIN-HAPTOGLOBIN-BINDING PROTEIN 1-RELATED"/>
    <property type="match status" value="1"/>
</dbReference>
<reference evidence="14 15" key="1">
    <citation type="submission" date="2024-09" db="EMBL/GenBank/DDBJ databases">
        <authorList>
            <person name="Sun Q."/>
            <person name="Mori K."/>
        </authorList>
    </citation>
    <scope>NUCLEOTIDE SEQUENCE [LARGE SCALE GENOMIC DNA]</scope>
    <source>
        <strain evidence="14 15">CCM 7765</strain>
    </source>
</reference>
<keyword evidence="3 10" id="KW-1134">Transmembrane beta strand</keyword>
<keyword evidence="9 10" id="KW-0998">Cell outer membrane</keyword>
<proteinExistence type="inferred from homology"/>
<evidence type="ECO:0000256" key="1">
    <source>
        <dbReference type="ARBA" id="ARBA00004571"/>
    </source>
</evidence>
<dbReference type="InterPro" id="IPR036942">
    <property type="entry name" value="Beta-barrel_TonB_sf"/>
</dbReference>
<dbReference type="InterPro" id="IPR008969">
    <property type="entry name" value="CarboxyPept-like_regulatory"/>
</dbReference>
<dbReference type="SUPFAM" id="SSF56935">
    <property type="entry name" value="Porins"/>
    <property type="match status" value="1"/>
</dbReference>
<dbReference type="Pfam" id="PF00593">
    <property type="entry name" value="TonB_dep_Rec_b-barrel"/>
    <property type="match status" value="1"/>
</dbReference>
<accession>A0ABV6HUR9</accession>
<keyword evidence="5" id="KW-0732">Signal</keyword>
<dbReference type="Proteomes" id="UP001589774">
    <property type="component" value="Unassembled WGS sequence"/>
</dbReference>
<evidence type="ECO:0000256" key="3">
    <source>
        <dbReference type="ARBA" id="ARBA00022452"/>
    </source>
</evidence>
<evidence type="ECO:0000256" key="6">
    <source>
        <dbReference type="ARBA" id="ARBA00023077"/>
    </source>
</evidence>
<evidence type="ECO:0000313" key="15">
    <source>
        <dbReference type="Proteomes" id="UP001589774"/>
    </source>
</evidence>
<name>A0ABV6HUR9_9SPHI</name>
<dbReference type="SUPFAM" id="SSF49464">
    <property type="entry name" value="Carboxypeptidase regulatory domain-like"/>
    <property type="match status" value="1"/>
</dbReference>